<gene>
    <name evidence="2" type="ORF">SLOPH_1033</name>
</gene>
<feature type="compositionally biased region" description="Basic and acidic residues" evidence="1">
    <location>
        <begin position="28"/>
        <end position="47"/>
    </location>
</feature>
<evidence type="ECO:0000313" key="3">
    <source>
        <dbReference type="Proteomes" id="UP000014978"/>
    </source>
</evidence>
<feature type="non-terminal residue" evidence="2">
    <location>
        <position position="1"/>
    </location>
</feature>
<accession>S7WAG1</accession>
<keyword evidence="3" id="KW-1185">Reference proteome</keyword>
<dbReference type="AlphaFoldDB" id="S7WAG1"/>
<sequence>NEDINNIVSFLNSNRNINEYLNNNNGNDHIDDNNNNRYTDNKDNTDENKNIKNNINDNNKYNQDDNISADAINTTDIILDVNFLFKVLRKVMDRKIISMENLTNICLSDTIVEVDKSGNKFLFSPRIIDGVNKCNNKDCNAKNGLGNLCKCKMKSKRKMIFR</sequence>
<reference evidence="3" key="1">
    <citation type="journal article" date="2013" name="PLoS Genet.">
        <title>The genome of Spraguea lophii and the basis of host-microsporidian interactions.</title>
        <authorList>
            <person name="Campbell S.E."/>
            <person name="Williams T.A."/>
            <person name="Yousuf A."/>
            <person name="Soanes D.M."/>
            <person name="Paszkiewicz K.H."/>
            <person name="Williams B.A.P."/>
        </authorList>
    </citation>
    <scope>NUCLEOTIDE SEQUENCE [LARGE SCALE GENOMIC DNA]</scope>
    <source>
        <strain evidence="3">42_110</strain>
    </source>
</reference>
<protein>
    <submittedName>
        <fullName evidence="2">Uncharacterized protein</fullName>
    </submittedName>
</protein>
<proteinExistence type="predicted"/>
<name>S7WAG1_SPRLO</name>
<feature type="region of interest" description="Disordered" evidence="1">
    <location>
        <begin position="25"/>
        <end position="47"/>
    </location>
</feature>
<organism evidence="2 3">
    <name type="scientific">Spraguea lophii (strain 42_110)</name>
    <name type="common">Microsporidian parasite</name>
    <dbReference type="NCBI Taxonomy" id="1358809"/>
    <lineage>
        <taxon>Eukaryota</taxon>
        <taxon>Fungi</taxon>
        <taxon>Fungi incertae sedis</taxon>
        <taxon>Microsporidia</taxon>
        <taxon>Spragueidae</taxon>
        <taxon>Spraguea</taxon>
    </lineage>
</organism>
<comment type="caution">
    <text evidence="2">The sequence shown here is derived from an EMBL/GenBank/DDBJ whole genome shotgun (WGS) entry which is preliminary data.</text>
</comment>
<evidence type="ECO:0000256" key="1">
    <source>
        <dbReference type="SAM" id="MobiDB-lite"/>
    </source>
</evidence>
<dbReference type="VEuPathDB" id="MicrosporidiaDB:SLOPH_1033"/>
<dbReference type="Proteomes" id="UP000014978">
    <property type="component" value="Unassembled WGS sequence"/>
</dbReference>
<dbReference type="InParanoid" id="S7WAG1"/>
<dbReference type="EMBL" id="ATCN01000591">
    <property type="protein sequence ID" value="EPR78717.1"/>
    <property type="molecule type" value="Genomic_DNA"/>
</dbReference>
<evidence type="ECO:0000313" key="2">
    <source>
        <dbReference type="EMBL" id="EPR78717.1"/>
    </source>
</evidence>
<dbReference type="HOGENOM" id="CLU_1639525_0_0_1"/>